<feature type="transmembrane region" description="Helical" evidence="8">
    <location>
        <begin position="80"/>
        <end position="100"/>
    </location>
</feature>
<feature type="transmembrane region" description="Helical" evidence="8">
    <location>
        <begin position="216"/>
        <end position="239"/>
    </location>
</feature>
<feature type="transmembrane region" description="Helical" evidence="8">
    <location>
        <begin position="303"/>
        <end position="322"/>
    </location>
</feature>
<evidence type="ECO:0000256" key="7">
    <source>
        <dbReference type="ARBA" id="ARBA00023136"/>
    </source>
</evidence>
<proteinExistence type="inferred from homology"/>
<comment type="subcellular location">
    <subcellularLocation>
        <location evidence="1">Membrane</location>
        <topology evidence="1">Multi-pass membrane protein</topology>
    </subcellularLocation>
</comment>
<evidence type="ECO:0000256" key="2">
    <source>
        <dbReference type="ARBA" id="ARBA00007998"/>
    </source>
</evidence>
<protein>
    <submittedName>
        <fullName evidence="9">GerAB/ArcD/ProY family transporter</fullName>
    </submittedName>
</protein>
<evidence type="ECO:0000313" key="9">
    <source>
        <dbReference type="EMBL" id="MYL64648.1"/>
    </source>
</evidence>
<keyword evidence="7 8" id="KW-0472">Membrane</keyword>
<feature type="transmembrane region" description="Helical" evidence="8">
    <location>
        <begin position="38"/>
        <end position="59"/>
    </location>
</feature>
<dbReference type="PANTHER" id="PTHR34975:SF2">
    <property type="entry name" value="SPORE GERMINATION PROTEIN A2"/>
    <property type="match status" value="1"/>
</dbReference>
<keyword evidence="4" id="KW-0309">Germination</keyword>
<comment type="similarity">
    <text evidence="2">Belongs to the amino acid-polyamine-organocation (APC) superfamily. Spore germination protein (SGP) (TC 2.A.3.9) family.</text>
</comment>
<evidence type="ECO:0000256" key="4">
    <source>
        <dbReference type="ARBA" id="ARBA00022544"/>
    </source>
</evidence>
<evidence type="ECO:0000256" key="5">
    <source>
        <dbReference type="ARBA" id="ARBA00022692"/>
    </source>
</evidence>
<dbReference type="GO" id="GO:0009847">
    <property type="term" value="P:spore germination"/>
    <property type="evidence" value="ECO:0007669"/>
    <property type="project" value="InterPro"/>
</dbReference>
<comment type="caution">
    <text evidence="9">The sequence shown here is derived from an EMBL/GenBank/DDBJ whole genome shotgun (WGS) entry which is preliminary data.</text>
</comment>
<dbReference type="RefSeq" id="WP_160920068.1">
    <property type="nucleotide sequence ID" value="NZ_WMEY01000004.1"/>
</dbReference>
<feature type="transmembrane region" description="Helical" evidence="8">
    <location>
        <begin position="145"/>
        <end position="163"/>
    </location>
</feature>
<dbReference type="EMBL" id="WMEY01000004">
    <property type="protein sequence ID" value="MYL64648.1"/>
    <property type="molecule type" value="Genomic_DNA"/>
</dbReference>
<evidence type="ECO:0000313" key="10">
    <source>
        <dbReference type="Proteomes" id="UP000447833"/>
    </source>
</evidence>
<feature type="transmembrane region" description="Helical" evidence="8">
    <location>
        <begin position="328"/>
        <end position="352"/>
    </location>
</feature>
<organism evidence="9 10">
    <name type="scientific">Guptibacillus hwajinpoensis</name>
    <dbReference type="NCBI Taxonomy" id="208199"/>
    <lineage>
        <taxon>Bacteria</taxon>
        <taxon>Bacillati</taxon>
        <taxon>Bacillota</taxon>
        <taxon>Bacilli</taxon>
        <taxon>Bacillales</taxon>
        <taxon>Guptibacillaceae</taxon>
        <taxon>Guptibacillus</taxon>
    </lineage>
</organism>
<dbReference type="InterPro" id="IPR004761">
    <property type="entry name" value="Spore_GerAB"/>
</dbReference>
<evidence type="ECO:0000256" key="8">
    <source>
        <dbReference type="SAM" id="Phobius"/>
    </source>
</evidence>
<reference evidence="9 10" key="1">
    <citation type="submission" date="2019-11" db="EMBL/GenBank/DDBJ databases">
        <title>Genome sequences of 17 halophilic strains isolated from different environments.</title>
        <authorList>
            <person name="Furrow R.E."/>
        </authorList>
    </citation>
    <scope>NUCLEOTIDE SEQUENCE [LARGE SCALE GENOMIC DNA]</scope>
    <source>
        <strain evidence="9 10">22506_14_FS</strain>
    </source>
</reference>
<keyword evidence="3" id="KW-0813">Transport</keyword>
<keyword evidence="5 8" id="KW-0812">Transmembrane</keyword>
<accession>A0A845F1L2</accession>
<dbReference type="PANTHER" id="PTHR34975">
    <property type="entry name" value="SPORE GERMINATION PROTEIN A2"/>
    <property type="match status" value="1"/>
</dbReference>
<dbReference type="Pfam" id="PF03845">
    <property type="entry name" value="Spore_permease"/>
    <property type="match status" value="1"/>
</dbReference>
<gene>
    <name evidence="9" type="ORF">GLW07_14920</name>
</gene>
<keyword evidence="6 8" id="KW-1133">Transmembrane helix</keyword>
<feature type="transmembrane region" description="Helical" evidence="8">
    <location>
        <begin position="7"/>
        <end position="26"/>
    </location>
</feature>
<feature type="transmembrane region" description="Helical" evidence="8">
    <location>
        <begin position="112"/>
        <end position="133"/>
    </location>
</feature>
<evidence type="ECO:0000256" key="3">
    <source>
        <dbReference type="ARBA" id="ARBA00022448"/>
    </source>
</evidence>
<feature type="transmembrane region" description="Helical" evidence="8">
    <location>
        <begin position="183"/>
        <end position="204"/>
    </location>
</feature>
<name>A0A845F1L2_9BACL</name>
<dbReference type="GO" id="GO:0016020">
    <property type="term" value="C:membrane"/>
    <property type="evidence" value="ECO:0007669"/>
    <property type="project" value="UniProtKB-SubCell"/>
</dbReference>
<evidence type="ECO:0000256" key="1">
    <source>
        <dbReference type="ARBA" id="ARBA00004141"/>
    </source>
</evidence>
<dbReference type="Proteomes" id="UP000447833">
    <property type="component" value="Unassembled WGS sequence"/>
</dbReference>
<evidence type="ECO:0000256" key="6">
    <source>
        <dbReference type="ARBA" id="ARBA00022989"/>
    </source>
</evidence>
<dbReference type="AlphaFoldDB" id="A0A845F1L2"/>
<feature type="transmembrane region" description="Helical" evidence="8">
    <location>
        <begin position="267"/>
        <end position="291"/>
    </location>
</feature>
<sequence length="362" mass="41817">MSEKIAPFHLAILIYMIQSGVTLYKLPRMLAVNFGTNGWIIVLIVSFVAGINIFLISLVNRFRKGESVFEIMEGLIPRKVMAPFYILLALIWSILALLVGKDYILITQVLTFQNSSLLLLYSIVLILAFYLVVKDIYTISKTTTIFFFLTIWMTFLLIYHIPYSSVMRLTPFIFKEGTNSIRGLIEVYTAFLGFELVLFLFPYIDQKRPKWFLSVYVGHIITTVVYTLTCLVSFMYFSFEQLKLISFPVLNLISYVEIELIERIESLVFNLFLMKILITVVMYLWAAKLLLHRAIPAINEKWLATLSILIAFFVTLRVDVVYELAPWLLIFGFAAAGIAIGLPVLLLFVLWVRRIGRRRRHG</sequence>